<evidence type="ECO:0000256" key="2">
    <source>
        <dbReference type="SAM" id="Phobius"/>
    </source>
</evidence>
<keyword evidence="2" id="KW-1133">Transmembrane helix</keyword>
<feature type="compositionally biased region" description="Polar residues" evidence="1">
    <location>
        <begin position="236"/>
        <end position="247"/>
    </location>
</feature>
<evidence type="ECO:0000313" key="4">
    <source>
        <dbReference type="EMBL" id="BDR52745.1"/>
    </source>
</evidence>
<dbReference type="InterPro" id="IPR036465">
    <property type="entry name" value="vWFA_dom_sf"/>
</dbReference>
<evidence type="ECO:0000256" key="1">
    <source>
        <dbReference type="SAM" id="MobiDB-lite"/>
    </source>
</evidence>
<dbReference type="PROSITE" id="PS50234">
    <property type="entry name" value="VWFA"/>
    <property type="match status" value="1"/>
</dbReference>
<gene>
    <name evidence="4" type="ORF">KIM372_06520</name>
</gene>
<accession>A0ABN6SD32</accession>
<keyword evidence="5" id="KW-1185">Reference proteome</keyword>
<feature type="transmembrane region" description="Helical" evidence="2">
    <location>
        <begin position="314"/>
        <end position="334"/>
    </location>
</feature>
<keyword evidence="2" id="KW-0472">Membrane</keyword>
<dbReference type="InterPro" id="IPR002035">
    <property type="entry name" value="VWF_A"/>
</dbReference>
<dbReference type="SUPFAM" id="SSF53300">
    <property type="entry name" value="vWA-like"/>
    <property type="match status" value="1"/>
</dbReference>
<reference evidence="4 5" key="1">
    <citation type="journal article" date="2023" name="Microbiol. Spectr.">
        <title>Symbiosis of Carpenter Bees with Uncharacterized Lactic Acid Bacteria Showing NAD Auxotrophy.</title>
        <authorList>
            <person name="Kawasaki S."/>
            <person name="Ozawa K."/>
            <person name="Mori T."/>
            <person name="Yamamoto A."/>
            <person name="Ito M."/>
            <person name="Ohkuma M."/>
            <person name="Sakamoto M."/>
            <person name="Matsutani M."/>
        </authorList>
    </citation>
    <scope>NUCLEOTIDE SEQUENCE [LARGE SCALE GENOMIC DNA]</scope>
    <source>
        <strain evidence="4 5">Kim37-2</strain>
    </source>
</reference>
<proteinExistence type="predicted"/>
<sequence length="344" mass="36775">MTAWTFAPSLGWIPGILLALLMLGFALAGPILYKRAGSTTDTSILSVVRRSSIALLLALIALTPSQLQTVTNRAVNATDVYIAVDVTGSMAVQDAHYGSPQVKSRLDAARQAVDDIVRTYPDASFAAVHFGANSTLDVPITPDGRAISNWAQGLRTEPTSLSAGSSLDAPIAPLTMSMKSLKDQHPQDRIILYVITDGEQTSSANRRSFSTLRAYLNDAFTIGVGSPEGGRVPVSKDSNTQPPTEGQGQEWVSDPQTGQPGISKLDEGTLKTIADEMSGHYIGTSATSTAVSGPSTKASHEYRVSATDSKQQRIIPVVWPLVFAVLALLAWELLDWIRLSERLL</sequence>
<protein>
    <recommendedName>
        <fullName evidence="3">VWFA domain-containing protein</fullName>
    </recommendedName>
</protein>
<evidence type="ECO:0000313" key="5">
    <source>
        <dbReference type="Proteomes" id="UP001321766"/>
    </source>
</evidence>
<name>A0ABN6SD32_9BIFI</name>
<dbReference type="SMART" id="SM00327">
    <property type="entry name" value="VWA"/>
    <property type="match status" value="1"/>
</dbReference>
<dbReference type="Pfam" id="PF13519">
    <property type="entry name" value="VWA_2"/>
    <property type="match status" value="1"/>
</dbReference>
<dbReference type="EMBL" id="AP026798">
    <property type="protein sequence ID" value="BDR52745.1"/>
    <property type="molecule type" value="Genomic_DNA"/>
</dbReference>
<dbReference type="Proteomes" id="UP001321766">
    <property type="component" value="Chromosome"/>
</dbReference>
<keyword evidence="2" id="KW-0812">Transmembrane</keyword>
<feature type="transmembrane region" description="Helical" evidence="2">
    <location>
        <begin position="12"/>
        <end position="32"/>
    </location>
</feature>
<evidence type="ECO:0000259" key="3">
    <source>
        <dbReference type="PROSITE" id="PS50234"/>
    </source>
</evidence>
<organism evidence="4 5">
    <name type="scientific">Bombiscardovia nodaiensis</name>
    <dbReference type="NCBI Taxonomy" id="2932181"/>
    <lineage>
        <taxon>Bacteria</taxon>
        <taxon>Bacillati</taxon>
        <taxon>Actinomycetota</taxon>
        <taxon>Actinomycetes</taxon>
        <taxon>Bifidobacteriales</taxon>
        <taxon>Bifidobacteriaceae</taxon>
        <taxon>Bombiscardovia</taxon>
    </lineage>
</organism>
<feature type="region of interest" description="Disordered" evidence="1">
    <location>
        <begin position="226"/>
        <end position="264"/>
    </location>
</feature>
<feature type="domain" description="VWFA" evidence="3">
    <location>
        <begin position="79"/>
        <end position="226"/>
    </location>
</feature>
<dbReference type="Gene3D" id="3.40.50.410">
    <property type="entry name" value="von Willebrand factor, type A domain"/>
    <property type="match status" value="1"/>
</dbReference>